<reference evidence="1" key="1">
    <citation type="journal article" date="2020" name="Nat. Commun.">
        <title>Large-scale genome sequencing of mycorrhizal fungi provides insights into the early evolution of symbiotic traits.</title>
        <authorList>
            <person name="Miyauchi S."/>
            <person name="Kiss E."/>
            <person name="Kuo A."/>
            <person name="Drula E."/>
            <person name="Kohler A."/>
            <person name="Sanchez-Garcia M."/>
            <person name="Morin E."/>
            <person name="Andreopoulos B."/>
            <person name="Barry K.W."/>
            <person name="Bonito G."/>
            <person name="Buee M."/>
            <person name="Carver A."/>
            <person name="Chen C."/>
            <person name="Cichocki N."/>
            <person name="Clum A."/>
            <person name="Culley D."/>
            <person name="Crous P.W."/>
            <person name="Fauchery L."/>
            <person name="Girlanda M."/>
            <person name="Hayes R.D."/>
            <person name="Keri Z."/>
            <person name="LaButti K."/>
            <person name="Lipzen A."/>
            <person name="Lombard V."/>
            <person name="Magnuson J."/>
            <person name="Maillard F."/>
            <person name="Murat C."/>
            <person name="Nolan M."/>
            <person name="Ohm R.A."/>
            <person name="Pangilinan J."/>
            <person name="Pereira M.F."/>
            <person name="Perotto S."/>
            <person name="Peter M."/>
            <person name="Pfister S."/>
            <person name="Riley R."/>
            <person name="Sitrit Y."/>
            <person name="Stielow J.B."/>
            <person name="Szollosi G."/>
            <person name="Zifcakova L."/>
            <person name="Stursova M."/>
            <person name="Spatafora J.W."/>
            <person name="Tedersoo L."/>
            <person name="Vaario L.M."/>
            <person name="Yamada A."/>
            <person name="Yan M."/>
            <person name="Wang P."/>
            <person name="Xu J."/>
            <person name="Bruns T."/>
            <person name="Baldrian P."/>
            <person name="Vilgalys R."/>
            <person name="Dunand C."/>
            <person name="Henrissat B."/>
            <person name="Grigoriev I.V."/>
            <person name="Hibbett D."/>
            <person name="Nagy L.G."/>
            <person name="Martin F.M."/>
        </authorList>
    </citation>
    <scope>NUCLEOTIDE SEQUENCE</scope>
    <source>
        <strain evidence="1">UP504</strain>
    </source>
</reference>
<dbReference type="AlphaFoldDB" id="A0A9P6ARG7"/>
<evidence type="ECO:0000313" key="1">
    <source>
        <dbReference type="EMBL" id="KAF9509536.1"/>
    </source>
</evidence>
<accession>A0A9P6ARG7</accession>
<proteinExistence type="predicted"/>
<evidence type="ECO:0000313" key="2">
    <source>
        <dbReference type="Proteomes" id="UP000886523"/>
    </source>
</evidence>
<dbReference type="Proteomes" id="UP000886523">
    <property type="component" value="Unassembled WGS sequence"/>
</dbReference>
<gene>
    <name evidence="1" type="ORF">BS47DRAFT_145282</name>
</gene>
<organism evidence="1 2">
    <name type="scientific">Hydnum rufescens UP504</name>
    <dbReference type="NCBI Taxonomy" id="1448309"/>
    <lineage>
        <taxon>Eukaryota</taxon>
        <taxon>Fungi</taxon>
        <taxon>Dikarya</taxon>
        <taxon>Basidiomycota</taxon>
        <taxon>Agaricomycotina</taxon>
        <taxon>Agaricomycetes</taxon>
        <taxon>Cantharellales</taxon>
        <taxon>Hydnaceae</taxon>
        <taxon>Hydnum</taxon>
    </lineage>
</organism>
<dbReference type="EMBL" id="MU129033">
    <property type="protein sequence ID" value="KAF9509536.1"/>
    <property type="molecule type" value="Genomic_DNA"/>
</dbReference>
<sequence>MQPLAFWFNAMMAAGATVKPTKTDPLLACQSGISQSSRVVSGEYLKLHPAQGPYVWHLEDTNHGHQSFNNCTDRVKNWNSVSSLQVVRDMLPLLPCLFISSHHKASPSSLLPAV</sequence>
<comment type="caution">
    <text evidence="1">The sequence shown here is derived from an EMBL/GenBank/DDBJ whole genome shotgun (WGS) entry which is preliminary data.</text>
</comment>
<keyword evidence="2" id="KW-1185">Reference proteome</keyword>
<protein>
    <submittedName>
        <fullName evidence="1">Uncharacterized protein</fullName>
    </submittedName>
</protein>
<dbReference type="OrthoDB" id="2309723at2759"/>
<name>A0A9P6ARG7_9AGAM</name>